<keyword evidence="2" id="KW-1185">Reference proteome</keyword>
<reference evidence="1" key="2">
    <citation type="journal article" date="2020" name="Nat. Commun.">
        <title>Large-scale genome sequencing of mycorrhizal fungi provides insights into the early evolution of symbiotic traits.</title>
        <authorList>
            <person name="Miyauchi S."/>
            <person name="Kiss E."/>
            <person name="Kuo A."/>
            <person name="Drula E."/>
            <person name="Kohler A."/>
            <person name="Sanchez-Garcia M."/>
            <person name="Morin E."/>
            <person name="Andreopoulos B."/>
            <person name="Barry K.W."/>
            <person name="Bonito G."/>
            <person name="Buee M."/>
            <person name="Carver A."/>
            <person name="Chen C."/>
            <person name="Cichocki N."/>
            <person name="Clum A."/>
            <person name="Culley D."/>
            <person name="Crous P.W."/>
            <person name="Fauchery L."/>
            <person name="Girlanda M."/>
            <person name="Hayes R.D."/>
            <person name="Keri Z."/>
            <person name="LaButti K."/>
            <person name="Lipzen A."/>
            <person name="Lombard V."/>
            <person name="Magnuson J."/>
            <person name="Maillard F."/>
            <person name="Murat C."/>
            <person name="Nolan M."/>
            <person name="Ohm R.A."/>
            <person name="Pangilinan J."/>
            <person name="Pereira M.F."/>
            <person name="Perotto S."/>
            <person name="Peter M."/>
            <person name="Pfister S."/>
            <person name="Riley R."/>
            <person name="Sitrit Y."/>
            <person name="Stielow J.B."/>
            <person name="Szollosi G."/>
            <person name="Zifcakova L."/>
            <person name="Stursova M."/>
            <person name="Spatafora J.W."/>
            <person name="Tedersoo L."/>
            <person name="Vaario L.M."/>
            <person name="Yamada A."/>
            <person name="Yan M."/>
            <person name="Wang P."/>
            <person name="Xu J."/>
            <person name="Bruns T."/>
            <person name="Baldrian P."/>
            <person name="Vilgalys R."/>
            <person name="Dunand C."/>
            <person name="Henrissat B."/>
            <person name="Grigoriev I.V."/>
            <person name="Hibbett D."/>
            <person name="Nagy L.G."/>
            <person name="Martin F.M."/>
        </authorList>
    </citation>
    <scope>NUCLEOTIDE SEQUENCE</scope>
    <source>
        <strain evidence="1">BED1</strain>
    </source>
</reference>
<sequence>MATTSQYILPLTPATLDAASRRISLLFQIVIFDSFSGSQEPEPEHLLGSQQDDDAYVLLTGMRGSSSSTLIRRRRNNLCNLALYSR</sequence>
<dbReference type="AlphaFoldDB" id="A0AAD4BAS2"/>
<organism evidence="1 2">
    <name type="scientific">Boletus edulis BED1</name>
    <dbReference type="NCBI Taxonomy" id="1328754"/>
    <lineage>
        <taxon>Eukaryota</taxon>
        <taxon>Fungi</taxon>
        <taxon>Dikarya</taxon>
        <taxon>Basidiomycota</taxon>
        <taxon>Agaricomycotina</taxon>
        <taxon>Agaricomycetes</taxon>
        <taxon>Agaricomycetidae</taxon>
        <taxon>Boletales</taxon>
        <taxon>Boletineae</taxon>
        <taxon>Boletaceae</taxon>
        <taxon>Boletoideae</taxon>
        <taxon>Boletus</taxon>
    </lineage>
</organism>
<dbReference type="Proteomes" id="UP001194468">
    <property type="component" value="Unassembled WGS sequence"/>
</dbReference>
<evidence type="ECO:0000313" key="2">
    <source>
        <dbReference type="Proteomes" id="UP001194468"/>
    </source>
</evidence>
<reference evidence="1" key="1">
    <citation type="submission" date="2019-10" db="EMBL/GenBank/DDBJ databases">
        <authorList>
            <consortium name="DOE Joint Genome Institute"/>
            <person name="Kuo A."/>
            <person name="Miyauchi S."/>
            <person name="Kiss E."/>
            <person name="Drula E."/>
            <person name="Kohler A."/>
            <person name="Sanchez-Garcia M."/>
            <person name="Andreopoulos B."/>
            <person name="Barry K.W."/>
            <person name="Bonito G."/>
            <person name="Buee M."/>
            <person name="Carver A."/>
            <person name="Chen C."/>
            <person name="Cichocki N."/>
            <person name="Clum A."/>
            <person name="Culley D."/>
            <person name="Crous P.W."/>
            <person name="Fauchery L."/>
            <person name="Girlanda M."/>
            <person name="Hayes R."/>
            <person name="Keri Z."/>
            <person name="LaButti K."/>
            <person name="Lipzen A."/>
            <person name="Lombard V."/>
            <person name="Magnuson J."/>
            <person name="Maillard F."/>
            <person name="Morin E."/>
            <person name="Murat C."/>
            <person name="Nolan M."/>
            <person name="Ohm R."/>
            <person name="Pangilinan J."/>
            <person name="Pereira M."/>
            <person name="Perotto S."/>
            <person name="Peter M."/>
            <person name="Riley R."/>
            <person name="Sitrit Y."/>
            <person name="Stielow B."/>
            <person name="Szollosi G."/>
            <person name="Zifcakova L."/>
            <person name="Stursova M."/>
            <person name="Spatafora J.W."/>
            <person name="Tedersoo L."/>
            <person name="Vaario L.-M."/>
            <person name="Yamada A."/>
            <person name="Yan M."/>
            <person name="Wang P."/>
            <person name="Xu J."/>
            <person name="Bruns T."/>
            <person name="Baldrian P."/>
            <person name="Vilgalys R."/>
            <person name="Henrissat B."/>
            <person name="Grigoriev I.V."/>
            <person name="Hibbett D."/>
            <person name="Nagy L.G."/>
            <person name="Martin F.M."/>
        </authorList>
    </citation>
    <scope>NUCLEOTIDE SEQUENCE</scope>
    <source>
        <strain evidence="1">BED1</strain>
    </source>
</reference>
<protein>
    <submittedName>
        <fullName evidence="1">Uncharacterized protein</fullName>
    </submittedName>
</protein>
<name>A0AAD4BAS2_BOLED</name>
<gene>
    <name evidence="1" type="ORF">L210DRAFT_3585372</name>
</gene>
<comment type="caution">
    <text evidence="1">The sequence shown here is derived from an EMBL/GenBank/DDBJ whole genome shotgun (WGS) entry which is preliminary data.</text>
</comment>
<dbReference type="EMBL" id="WHUW01000307">
    <property type="protein sequence ID" value="KAF8415629.1"/>
    <property type="molecule type" value="Genomic_DNA"/>
</dbReference>
<proteinExistence type="predicted"/>
<evidence type="ECO:0000313" key="1">
    <source>
        <dbReference type="EMBL" id="KAF8415629.1"/>
    </source>
</evidence>
<accession>A0AAD4BAS2</accession>